<evidence type="ECO:0000256" key="2">
    <source>
        <dbReference type="ARBA" id="ARBA00022630"/>
    </source>
</evidence>
<dbReference type="GO" id="GO:0009060">
    <property type="term" value="P:aerobic respiration"/>
    <property type="evidence" value="ECO:0007669"/>
    <property type="project" value="TreeGrafter"/>
</dbReference>
<dbReference type="RefSeq" id="WP_220163704.1">
    <property type="nucleotide sequence ID" value="NZ_CP080507.1"/>
</dbReference>
<comment type="cofactor">
    <cofactor evidence="1">
        <name>FMN</name>
        <dbReference type="ChEBI" id="CHEBI:58210"/>
    </cofactor>
</comment>
<evidence type="ECO:0000256" key="1">
    <source>
        <dbReference type="ARBA" id="ARBA00001917"/>
    </source>
</evidence>
<accession>A0A8F9TXK9</accession>
<dbReference type="GO" id="GO:0004459">
    <property type="term" value="F:L-lactate dehydrogenase (NAD+) activity"/>
    <property type="evidence" value="ECO:0007669"/>
    <property type="project" value="TreeGrafter"/>
</dbReference>
<dbReference type="PANTHER" id="PTHR10578:SF107">
    <property type="entry name" value="2-HYDROXYACID OXIDASE 1"/>
    <property type="match status" value="1"/>
</dbReference>
<evidence type="ECO:0000256" key="3">
    <source>
        <dbReference type="ARBA" id="ARBA00022643"/>
    </source>
</evidence>
<dbReference type="InterPro" id="IPR037396">
    <property type="entry name" value="FMN_HAD"/>
</dbReference>
<dbReference type="Pfam" id="PF01070">
    <property type="entry name" value="FMN_dh"/>
    <property type="match status" value="1"/>
</dbReference>
<dbReference type="EMBL" id="CP080507">
    <property type="protein sequence ID" value="QYM79608.1"/>
    <property type="molecule type" value="Genomic_DNA"/>
</dbReference>
<dbReference type="GO" id="GO:0005886">
    <property type="term" value="C:plasma membrane"/>
    <property type="evidence" value="ECO:0007669"/>
    <property type="project" value="TreeGrafter"/>
</dbReference>
<feature type="domain" description="FMN hydroxy acid dehydrogenase" evidence="8">
    <location>
        <begin position="4"/>
        <end position="383"/>
    </location>
</feature>
<evidence type="ECO:0000256" key="6">
    <source>
        <dbReference type="PIRSR" id="PIRSR000138-1"/>
    </source>
</evidence>
<feature type="binding site" evidence="7">
    <location>
        <begin position="312"/>
        <end position="316"/>
    </location>
    <ligand>
        <name>FMN</name>
        <dbReference type="ChEBI" id="CHEBI:58210"/>
    </ligand>
</feature>
<feature type="binding site" evidence="7">
    <location>
        <position position="284"/>
    </location>
    <ligand>
        <name>glyoxylate</name>
        <dbReference type="ChEBI" id="CHEBI:36655"/>
    </ligand>
</feature>
<protein>
    <submittedName>
        <fullName evidence="9">Alpha-hydroxy-acid oxidizing protein</fullName>
    </submittedName>
</protein>
<dbReference type="GO" id="GO:0010181">
    <property type="term" value="F:FMN binding"/>
    <property type="evidence" value="ECO:0007669"/>
    <property type="project" value="InterPro"/>
</dbReference>
<feature type="binding site" evidence="7">
    <location>
        <position position="112"/>
    </location>
    <ligand>
        <name>FMN</name>
        <dbReference type="ChEBI" id="CHEBI:58210"/>
    </ligand>
</feature>
<keyword evidence="3 7" id="KW-0288">FMN</keyword>
<dbReference type="PROSITE" id="PS00557">
    <property type="entry name" value="FMN_HYDROXY_ACID_DH_1"/>
    <property type="match status" value="1"/>
</dbReference>
<feature type="binding site" evidence="7">
    <location>
        <position position="135"/>
    </location>
    <ligand>
        <name>glyoxylate</name>
        <dbReference type="ChEBI" id="CHEBI:36655"/>
    </ligand>
</feature>
<dbReference type="AlphaFoldDB" id="A0A8F9TXK9"/>
<evidence type="ECO:0000313" key="9">
    <source>
        <dbReference type="EMBL" id="QYM79608.1"/>
    </source>
</evidence>
<keyword evidence="4" id="KW-0560">Oxidoreductase</keyword>
<proteinExistence type="inferred from homology"/>
<evidence type="ECO:0000256" key="4">
    <source>
        <dbReference type="ARBA" id="ARBA00023002"/>
    </source>
</evidence>
<dbReference type="Gene3D" id="3.20.20.70">
    <property type="entry name" value="Aldolase class I"/>
    <property type="match status" value="1"/>
</dbReference>
<gene>
    <name evidence="9" type="ORF">K0B96_03035</name>
</gene>
<reference evidence="9" key="1">
    <citation type="submission" date="2021-08" db="EMBL/GenBank/DDBJ databases">
        <title>Genome of a novel bacterium of the phylum Verrucomicrobia, Oleiharenicola sp. KSB-15.</title>
        <authorList>
            <person name="Chung J.-H."/>
            <person name="Ahn J.-H."/>
            <person name="Yoon Y."/>
            <person name="Kim D.-Y."/>
            <person name="An S.-H."/>
            <person name="Park I."/>
            <person name="Yeon J."/>
        </authorList>
    </citation>
    <scope>NUCLEOTIDE SEQUENCE</scope>
    <source>
        <strain evidence="9">KSB-15</strain>
    </source>
</reference>
<feature type="binding site" evidence="7">
    <location>
        <position position="279"/>
    </location>
    <ligand>
        <name>FMN</name>
        <dbReference type="ChEBI" id="CHEBI:58210"/>
    </ligand>
</feature>
<evidence type="ECO:0000259" key="8">
    <source>
        <dbReference type="PROSITE" id="PS51349"/>
    </source>
</evidence>
<feature type="binding site" evidence="7">
    <location>
        <position position="257"/>
    </location>
    <ligand>
        <name>FMN</name>
        <dbReference type="ChEBI" id="CHEBI:58210"/>
    </ligand>
</feature>
<dbReference type="InterPro" id="IPR008259">
    <property type="entry name" value="FMN_hydac_DH_AS"/>
</dbReference>
<feature type="binding site" evidence="7">
    <location>
        <begin position="83"/>
        <end position="85"/>
    </location>
    <ligand>
        <name>FMN</name>
        <dbReference type="ChEBI" id="CHEBI:58210"/>
    </ligand>
</feature>
<organism evidence="9 10">
    <name type="scientific">Horticoccus luteus</name>
    <dbReference type="NCBI Taxonomy" id="2862869"/>
    <lineage>
        <taxon>Bacteria</taxon>
        <taxon>Pseudomonadati</taxon>
        <taxon>Verrucomicrobiota</taxon>
        <taxon>Opitutia</taxon>
        <taxon>Opitutales</taxon>
        <taxon>Opitutaceae</taxon>
        <taxon>Horticoccus</taxon>
    </lineage>
</organism>
<dbReference type="InterPro" id="IPR012133">
    <property type="entry name" value="Alpha-hydoxy_acid_DH_FMN"/>
</dbReference>
<dbReference type="SUPFAM" id="SSF51395">
    <property type="entry name" value="FMN-linked oxidoreductases"/>
    <property type="match status" value="1"/>
</dbReference>
<feature type="binding site" evidence="7">
    <location>
        <position position="281"/>
    </location>
    <ligand>
        <name>glyoxylate</name>
        <dbReference type="ChEBI" id="CHEBI:36655"/>
    </ligand>
</feature>
<evidence type="ECO:0000256" key="5">
    <source>
        <dbReference type="ARBA" id="ARBA00024042"/>
    </source>
</evidence>
<dbReference type="InterPro" id="IPR000262">
    <property type="entry name" value="FMN-dep_DH"/>
</dbReference>
<dbReference type="CDD" id="cd02809">
    <property type="entry name" value="alpha_hydroxyacid_oxid_FMN"/>
    <property type="match status" value="1"/>
</dbReference>
<sequence>MKDAIDARFPSTERLIARARRRVPGFAFDYLSGGCFSDINLARNTSEIREIRLKPTYIGNYPGASQKTTLFGVEYDAPFGIAPIGLQGLMWPKATEILAAAAVQHNVPFVLSTVATASIERVAEITHGRAWFQLYHPRETELRDKLLDRAWAAGIKTLVILADTPTFGYRPKEIRNGLSIPPRMTLRNIAQMVSHPTWSFSQLAAGAPAFATMKPYIPKGLNMKHLGLFMNKTFSGRLSEEKVKSLRDKWPGSLVIKGIVNPEDAAKVVALGVDGIIVSNHGGRQLDRGQSTIQALAGLVPEFKSRTKLMIDSGLRDGADVAAALAVGADFAFLGRTPMFGVCALGAQGGDHVLAMLKKQLQQVMEQIACENVSDFPAHLIKA</sequence>
<dbReference type="PANTHER" id="PTHR10578">
    <property type="entry name" value="S -2-HYDROXY-ACID OXIDASE-RELATED"/>
    <property type="match status" value="1"/>
</dbReference>
<dbReference type="InterPro" id="IPR013785">
    <property type="entry name" value="Aldolase_TIM"/>
</dbReference>
<feature type="active site" description="Proton acceptor" evidence="6">
    <location>
        <position position="281"/>
    </location>
</feature>
<dbReference type="PROSITE" id="PS51349">
    <property type="entry name" value="FMN_HYDROXY_ACID_DH_2"/>
    <property type="match status" value="1"/>
</dbReference>
<feature type="binding site" evidence="7">
    <location>
        <begin position="335"/>
        <end position="336"/>
    </location>
    <ligand>
        <name>FMN</name>
        <dbReference type="ChEBI" id="CHEBI:58210"/>
    </ligand>
</feature>
<dbReference type="Proteomes" id="UP000825051">
    <property type="component" value="Chromosome"/>
</dbReference>
<dbReference type="KEGG" id="ole:K0B96_03035"/>
<keyword evidence="10" id="KW-1185">Reference proteome</keyword>
<comment type="similarity">
    <text evidence="5">Belongs to the FMN-dependent alpha-hydroxy acid dehydrogenase family.</text>
</comment>
<name>A0A8F9TXK9_9BACT</name>
<feature type="binding site" evidence="7">
    <location>
        <position position="170"/>
    </location>
    <ligand>
        <name>glyoxylate</name>
        <dbReference type="ChEBI" id="CHEBI:36655"/>
    </ligand>
</feature>
<keyword evidence="2 7" id="KW-0285">Flavoprotein</keyword>
<dbReference type="PIRSF" id="PIRSF000138">
    <property type="entry name" value="Al-hdrx_acd_dh"/>
    <property type="match status" value="1"/>
</dbReference>
<feature type="binding site" evidence="7">
    <location>
        <position position="30"/>
    </location>
    <ligand>
        <name>glyoxylate</name>
        <dbReference type="ChEBI" id="CHEBI:36655"/>
    </ligand>
</feature>
<feature type="binding site" evidence="7">
    <location>
        <position position="133"/>
    </location>
    <ligand>
        <name>FMN</name>
        <dbReference type="ChEBI" id="CHEBI:58210"/>
    </ligand>
</feature>
<evidence type="ECO:0000313" key="10">
    <source>
        <dbReference type="Proteomes" id="UP000825051"/>
    </source>
</evidence>
<evidence type="ECO:0000256" key="7">
    <source>
        <dbReference type="PIRSR" id="PIRSR000138-2"/>
    </source>
</evidence>